<organism evidence="2">
    <name type="scientific">uncultured Solirubrobacteraceae bacterium</name>
    <dbReference type="NCBI Taxonomy" id="1162706"/>
    <lineage>
        <taxon>Bacteria</taxon>
        <taxon>Bacillati</taxon>
        <taxon>Actinomycetota</taxon>
        <taxon>Thermoleophilia</taxon>
        <taxon>Solirubrobacterales</taxon>
        <taxon>Solirubrobacteraceae</taxon>
        <taxon>environmental samples</taxon>
    </lineage>
</organism>
<feature type="compositionally biased region" description="Low complexity" evidence="1">
    <location>
        <begin position="1"/>
        <end position="19"/>
    </location>
</feature>
<dbReference type="EMBL" id="CADCVQ010000073">
    <property type="protein sequence ID" value="CAA9497364.1"/>
    <property type="molecule type" value="Genomic_DNA"/>
</dbReference>
<evidence type="ECO:0000256" key="1">
    <source>
        <dbReference type="SAM" id="MobiDB-lite"/>
    </source>
</evidence>
<dbReference type="AlphaFoldDB" id="A0A6J4SMX1"/>
<evidence type="ECO:0000313" key="2">
    <source>
        <dbReference type="EMBL" id="CAA9497364.1"/>
    </source>
</evidence>
<reference evidence="2" key="1">
    <citation type="submission" date="2020-02" db="EMBL/GenBank/DDBJ databases">
        <authorList>
            <person name="Meier V. D."/>
        </authorList>
    </citation>
    <scope>NUCLEOTIDE SEQUENCE</scope>
    <source>
        <strain evidence="2">AVDCRST_MAG67</strain>
    </source>
</reference>
<feature type="compositionally biased region" description="Polar residues" evidence="1">
    <location>
        <begin position="80"/>
        <end position="89"/>
    </location>
</feature>
<feature type="non-terminal residue" evidence="2">
    <location>
        <position position="89"/>
    </location>
</feature>
<name>A0A6J4SMX1_9ACTN</name>
<protein>
    <submittedName>
        <fullName evidence="2">Uncharacterized protein</fullName>
    </submittedName>
</protein>
<gene>
    <name evidence="2" type="ORF">AVDCRST_MAG67-1796</name>
</gene>
<proteinExistence type="predicted"/>
<feature type="non-terminal residue" evidence="2">
    <location>
        <position position="1"/>
    </location>
</feature>
<accession>A0A6J4SMX1</accession>
<sequence length="89" mass="9498">CGAAFRPTKPRTTTRSTSSRWRHELPPRGSRRTHTRRAAGACPWLSAPGHLVGRPRPPPSAPRGRAKPSSGHHAGRRDPGTTTACSAAC</sequence>
<feature type="region of interest" description="Disordered" evidence="1">
    <location>
        <begin position="1"/>
        <end position="89"/>
    </location>
</feature>